<reference evidence="1 2" key="1">
    <citation type="submission" date="2019-06" db="EMBL/GenBank/DDBJ databases">
        <title>Draft genomes of female and male turbot (Scophthalmus maximus).</title>
        <authorList>
            <person name="Xu H."/>
            <person name="Xu X.-W."/>
            <person name="Shao C."/>
            <person name="Chen S."/>
        </authorList>
    </citation>
    <scope>NUCLEOTIDE SEQUENCE [LARGE SCALE GENOMIC DNA]</scope>
    <source>
        <strain evidence="1">Ysfricsl-2016a</strain>
        <tissue evidence="1">Blood</tissue>
    </source>
</reference>
<accession>A0A6A4S4C5</accession>
<name>A0A6A4S4C5_SCOMX</name>
<dbReference type="EMBL" id="VEVO01000018">
    <property type="protein sequence ID" value="KAF0027095.1"/>
    <property type="molecule type" value="Genomic_DNA"/>
</dbReference>
<gene>
    <name evidence="1" type="ORF">F2P81_019836</name>
</gene>
<evidence type="ECO:0000313" key="1">
    <source>
        <dbReference type="EMBL" id="KAF0027095.1"/>
    </source>
</evidence>
<dbReference type="AlphaFoldDB" id="A0A6A4S4C5"/>
<proteinExistence type="predicted"/>
<sequence length="113" mass="11962">MRARGSHGENAHLDIMRSCGSSIDGNGVTAGANPPSPFHLNQIDSDGFCAAVTDSKPGSDYPQRCSGDSVFKCDMHHIIDVACESHSIAVLSVKRPSLGPLDQSLTFKYTAIS</sequence>
<dbReference type="Proteomes" id="UP000438429">
    <property type="component" value="Unassembled WGS sequence"/>
</dbReference>
<protein>
    <submittedName>
        <fullName evidence="1">Uncharacterized protein</fullName>
    </submittedName>
</protein>
<organism evidence="1 2">
    <name type="scientific">Scophthalmus maximus</name>
    <name type="common">Turbot</name>
    <name type="synonym">Psetta maxima</name>
    <dbReference type="NCBI Taxonomy" id="52904"/>
    <lineage>
        <taxon>Eukaryota</taxon>
        <taxon>Metazoa</taxon>
        <taxon>Chordata</taxon>
        <taxon>Craniata</taxon>
        <taxon>Vertebrata</taxon>
        <taxon>Euteleostomi</taxon>
        <taxon>Actinopterygii</taxon>
        <taxon>Neopterygii</taxon>
        <taxon>Teleostei</taxon>
        <taxon>Neoteleostei</taxon>
        <taxon>Acanthomorphata</taxon>
        <taxon>Carangaria</taxon>
        <taxon>Pleuronectiformes</taxon>
        <taxon>Pleuronectoidei</taxon>
        <taxon>Scophthalmidae</taxon>
        <taxon>Scophthalmus</taxon>
    </lineage>
</organism>
<evidence type="ECO:0000313" key="2">
    <source>
        <dbReference type="Proteomes" id="UP000438429"/>
    </source>
</evidence>
<comment type="caution">
    <text evidence="1">The sequence shown here is derived from an EMBL/GenBank/DDBJ whole genome shotgun (WGS) entry which is preliminary data.</text>
</comment>